<sequence length="267" mass="29287">MHPRPPLHNFHINNGCLQLTSCSLANTYSCVSILSYPALIAHAQAMHRRQQHGSSGELDVFGAMRYFDGLATVRKVAVVVREPEDLDQMIIQAKMTNSDKKTEESHRDELAGVKTSKSKLAAFLESLVSPGRTSFRKKLPPPSVSSATTSTYADPPKLLPLSSSSTSSGRTSTVDPVTPASTVHGGAGGGRRRDDDFGVAMQEDRRLKGVRVVRGGDEERWVVRCGAWEEHQHRGHDKMMCGAEHISDEGPGWESDHDLFELDLQSI</sequence>
<organism evidence="2 3">
    <name type="scientific">Zizania palustris</name>
    <name type="common">Northern wild rice</name>
    <dbReference type="NCBI Taxonomy" id="103762"/>
    <lineage>
        <taxon>Eukaryota</taxon>
        <taxon>Viridiplantae</taxon>
        <taxon>Streptophyta</taxon>
        <taxon>Embryophyta</taxon>
        <taxon>Tracheophyta</taxon>
        <taxon>Spermatophyta</taxon>
        <taxon>Magnoliopsida</taxon>
        <taxon>Liliopsida</taxon>
        <taxon>Poales</taxon>
        <taxon>Poaceae</taxon>
        <taxon>BOP clade</taxon>
        <taxon>Oryzoideae</taxon>
        <taxon>Oryzeae</taxon>
        <taxon>Zizaniinae</taxon>
        <taxon>Zizania</taxon>
    </lineage>
</organism>
<protein>
    <submittedName>
        <fullName evidence="2">Uncharacterized protein</fullName>
    </submittedName>
</protein>
<evidence type="ECO:0000256" key="1">
    <source>
        <dbReference type="SAM" id="MobiDB-lite"/>
    </source>
</evidence>
<comment type="caution">
    <text evidence="2">The sequence shown here is derived from an EMBL/GenBank/DDBJ whole genome shotgun (WGS) entry which is preliminary data.</text>
</comment>
<proteinExistence type="predicted"/>
<keyword evidence="3" id="KW-1185">Reference proteome</keyword>
<name>A0A8J5SM50_ZIZPA</name>
<reference evidence="2" key="2">
    <citation type="submission" date="2021-02" db="EMBL/GenBank/DDBJ databases">
        <authorList>
            <person name="Kimball J.A."/>
            <person name="Haas M.W."/>
            <person name="Macchietto M."/>
            <person name="Kono T."/>
            <person name="Duquette J."/>
            <person name="Shao M."/>
        </authorList>
    </citation>
    <scope>NUCLEOTIDE SEQUENCE</scope>
    <source>
        <tissue evidence="2">Fresh leaf tissue</tissue>
    </source>
</reference>
<dbReference type="Proteomes" id="UP000729402">
    <property type="component" value="Unassembled WGS sequence"/>
</dbReference>
<feature type="compositionally biased region" description="Low complexity" evidence="1">
    <location>
        <begin position="162"/>
        <end position="173"/>
    </location>
</feature>
<evidence type="ECO:0000313" key="2">
    <source>
        <dbReference type="EMBL" id="KAG8063025.1"/>
    </source>
</evidence>
<gene>
    <name evidence="2" type="ORF">GUJ93_ZPchr0003g18013</name>
</gene>
<dbReference type="AlphaFoldDB" id="A0A8J5SM50"/>
<dbReference type="EMBL" id="JAAALK010000286">
    <property type="protein sequence ID" value="KAG8063025.1"/>
    <property type="molecule type" value="Genomic_DNA"/>
</dbReference>
<accession>A0A8J5SM50</accession>
<evidence type="ECO:0000313" key="3">
    <source>
        <dbReference type="Proteomes" id="UP000729402"/>
    </source>
</evidence>
<dbReference type="OrthoDB" id="679735at2759"/>
<feature type="region of interest" description="Disordered" evidence="1">
    <location>
        <begin position="132"/>
        <end position="194"/>
    </location>
</feature>
<reference evidence="2" key="1">
    <citation type="journal article" date="2021" name="bioRxiv">
        <title>Whole Genome Assembly and Annotation of Northern Wild Rice, Zizania palustris L., Supports a Whole Genome Duplication in the Zizania Genus.</title>
        <authorList>
            <person name="Haas M."/>
            <person name="Kono T."/>
            <person name="Macchietto M."/>
            <person name="Millas R."/>
            <person name="McGilp L."/>
            <person name="Shao M."/>
            <person name="Duquette J."/>
            <person name="Hirsch C.N."/>
            <person name="Kimball J."/>
        </authorList>
    </citation>
    <scope>NUCLEOTIDE SEQUENCE</scope>
    <source>
        <tissue evidence="2">Fresh leaf tissue</tissue>
    </source>
</reference>